<keyword evidence="2" id="KW-1185">Reference proteome</keyword>
<gene>
    <name evidence="1" type="ORF">GCM10008932_04070</name>
</gene>
<dbReference type="EMBL" id="BAAACW010000024">
    <property type="protein sequence ID" value="GAA0354218.1"/>
    <property type="molecule type" value="Genomic_DNA"/>
</dbReference>
<accession>A0ABP3GUE7</accession>
<evidence type="ECO:0000313" key="2">
    <source>
        <dbReference type="Proteomes" id="UP001501166"/>
    </source>
</evidence>
<dbReference type="InterPro" id="IPR014948">
    <property type="entry name" value="BrxA"/>
</dbReference>
<protein>
    <recommendedName>
        <fullName evidence="3">Inner membrane protein (DUF1819)</fullName>
    </recommendedName>
</protein>
<organism evidence="1 2">
    <name type="scientific">Alkalibacterium iburiense</name>
    <dbReference type="NCBI Taxonomy" id="290589"/>
    <lineage>
        <taxon>Bacteria</taxon>
        <taxon>Bacillati</taxon>
        <taxon>Bacillota</taxon>
        <taxon>Bacilli</taxon>
        <taxon>Lactobacillales</taxon>
        <taxon>Carnobacteriaceae</taxon>
        <taxon>Alkalibacterium</taxon>
    </lineage>
</organism>
<dbReference type="Proteomes" id="UP001501166">
    <property type="component" value="Unassembled WGS sequence"/>
</dbReference>
<dbReference type="Pfam" id="PF08849">
    <property type="entry name" value="BrxA"/>
    <property type="match status" value="1"/>
</dbReference>
<dbReference type="RefSeq" id="WP_343753496.1">
    <property type="nucleotide sequence ID" value="NZ_BAAACW010000024.1"/>
</dbReference>
<proteinExistence type="predicted"/>
<sequence>MNKKYATTLNTRPFLYKESKTVAEWKLNELSDEEIKEKIVEDNVFQLNSLDRRKRFCSEINKRLSFLDDYLLEQLVQKDTQTSKVLLLLAIIKRDRLFYEWMREVVWDKWLILDYQVSRSETAAFINRKAEQDETISKWKFKTRELLVSAYHKTLVDAEMAVPDENKINLHKIFIDSSVRNYLIENGETHYVEVLLGEMRQ</sequence>
<evidence type="ECO:0008006" key="3">
    <source>
        <dbReference type="Google" id="ProtNLM"/>
    </source>
</evidence>
<dbReference type="InterPro" id="IPR023137">
    <property type="entry name" value="BrxA_sf"/>
</dbReference>
<evidence type="ECO:0000313" key="1">
    <source>
        <dbReference type="EMBL" id="GAA0354218.1"/>
    </source>
</evidence>
<reference evidence="2" key="1">
    <citation type="journal article" date="2019" name="Int. J. Syst. Evol. Microbiol.">
        <title>The Global Catalogue of Microorganisms (GCM) 10K type strain sequencing project: providing services to taxonomists for standard genome sequencing and annotation.</title>
        <authorList>
            <consortium name="The Broad Institute Genomics Platform"/>
            <consortium name="The Broad Institute Genome Sequencing Center for Infectious Disease"/>
            <person name="Wu L."/>
            <person name="Ma J."/>
        </authorList>
    </citation>
    <scope>NUCLEOTIDE SEQUENCE [LARGE SCALE GENOMIC DNA]</scope>
    <source>
        <strain evidence="2">JCM 12662</strain>
    </source>
</reference>
<comment type="caution">
    <text evidence="1">The sequence shown here is derived from an EMBL/GenBank/DDBJ whole genome shotgun (WGS) entry which is preliminary data.</text>
</comment>
<dbReference type="Gene3D" id="1.10.3540.10">
    <property type="entry name" value="uncharacterized protein from magnetospirillum magneticum domain"/>
    <property type="match status" value="1"/>
</dbReference>
<name>A0ABP3GUE7_9LACT</name>